<evidence type="ECO:0000256" key="4">
    <source>
        <dbReference type="ARBA" id="ARBA00022475"/>
    </source>
</evidence>
<keyword evidence="8" id="KW-0598">Phosphotransferase system</keyword>
<dbReference type="FunFam" id="3.40.930.10:FF:000009">
    <property type="entry name" value="PTS system, fructose specific IIABC component"/>
    <property type="match status" value="1"/>
</dbReference>
<protein>
    <submittedName>
        <fullName evidence="16">PTS fructose transporter subunit IIA</fullName>
    </submittedName>
</protein>
<dbReference type="InterPro" id="IPR006327">
    <property type="entry name" value="PTS_IIC_fruc"/>
</dbReference>
<dbReference type="PANTHER" id="PTHR30505:SF28">
    <property type="entry name" value="PTS SYSTEM 2-O-ALPHA-MANNOSYL-D-GLYCERATE-SPECIFIC EIIABC COMPONENT"/>
    <property type="match status" value="1"/>
</dbReference>
<dbReference type="GO" id="GO:0090563">
    <property type="term" value="F:protein-phosphocysteine-sugar phosphotransferase activity"/>
    <property type="evidence" value="ECO:0007669"/>
    <property type="project" value="TreeGrafter"/>
</dbReference>
<dbReference type="Proteomes" id="UP000192727">
    <property type="component" value="Chromosome"/>
</dbReference>
<dbReference type="CDD" id="cd05569">
    <property type="entry name" value="PTS_IIB_fructose"/>
    <property type="match status" value="1"/>
</dbReference>
<dbReference type="PROSITE" id="PS51099">
    <property type="entry name" value="PTS_EIIB_TYPE_2"/>
    <property type="match status" value="1"/>
</dbReference>
<evidence type="ECO:0000256" key="2">
    <source>
        <dbReference type="ARBA" id="ARBA00004496"/>
    </source>
</evidence>
<dbReference type="EMBL" id="CP020557">
    <property type="protein sequence ID" value="ARF69084.1"/>
    <property type="molecule type" value="Genomic_DNA"/>
</dbReference>
<dbReference type="NCBIfam" id="TIGR00829">
    <property type="entry name" value="FRU"/>
    <property type="match status" value="1"/>
</dbReference>
<dbReference type="SUPFAM" id="SSF52794">
    <property type="entry name" value="PTS system IIB component-like"/>
    <property type="match status" value="1"/>
</dbReference>
<feature type="domain" description="PTS EIIB type-2" evidence="14">
    <location>
        <begin position="167"/>
        <end position="264"/>
    </location>
</feature>
<keyword evidence="6" id="KW-0762">Sugar transport</keyword>
<dbReference type="RefSeq" id="WP_083040907.1">
    <property type="nucleotide sequence ID" value="NZ_CP020557.1"/>
</dbReference>
<organism evidence="16 17">
    <name type="scientific">Paenibacillus larvae subsp. pulvifaciens</name>
    <dbReference type="NCBI Taxonomy" id="1477"/>
    <lineage>
        <taxon>Bacteria</taxon>
        <taxon>Bacillati</taxon>
        <taxon>Bacillota</taxon>
        <taxon>Bacilli</taxon>
        <taxon>Bacillales</taxon>
        <taxon>Paenibacillaceae</taxon>
        <taxon>Paenibacillus</taxon>
    </lineage>
</organism>
<feature type="domain" description="PTS EIIA type-2" evidence="13">
    <location>
        <begin position="5"/>
        <end position="146"/>
    </location>
</feature>
<dbReference type="GO" id="GO:0022877">
    <property type="term" value="F:protein-N(PI)-phosphohistidine-fructose phosphotransferase system transporter activity"/>
    <property type="evidence" value="ECO:0007669"/>
    <property type="project" value="InterPro"/>
</dbReference>
<dbReference type="InterPro" id="IPR036095">
    <property type="entry name" value="PTS_EIIB-like_sf"/>
</dbReference>
<evidence type="ECO:0000256" key="5">
    <source>
        <dbReference type="ARBA" id="ARBA00022553"/>
    </source>
</evidence>
<feature type="transmembrane region" description="Helical" evidence="12">
    <location>
        <begin position="418"/>
        <end position="438"/>
    </location>
</feature>
<dbReference type="Pfam" id="PF02302">
    <property type="entry name" value="PTS_IIB"/>
    <property type="match status" value="1"/>
</dbReference>
<dbReference type="Pfam" id="PF02378">
    <property type="entry name" value="PTS_EIIC"/>
    <property type="match status" value="1"/>
</dbReference>
<dbReference type="PROSITE" id="PS51094">
    <property type="entry name" value="PTS_EIIA_TYPE_2"/>
    <property type="match status" value="1"/>
</dbReference>
<evidence type="ECO:0000313" key="17">
    <source>
        <dbReference type="Proteomes" id="UP000192727"/>
    </source>
</evidence>
<evidence type="ECO:0000256" key="12">
    <source>
        <dbReference type="SAM" id="Phobius"/>
    </source>
</evidence>
<keyword evidence="4" id="KW-1003">Cell membrane</keyword>
<feature type="transmembrane region" description="Helical" evidence="12">
    <location>
        <begin position="296"/>
        <end position="319"/>
    </location>
</feature>
<keyword evidence="11 12" id="KW-0472">Membrane</keyword>
<dbReference type="SUPFAM" id="SSF55804">
    <property type="entry name" value="Phoshotransferase/anion transport protein"/>
    <property type="match status" value="1"/>
</dbReference>
<reference evidence="16 17" key="1">
    <citation type="submission" date="2017-03" db="EMBL/GenBank/DDBJ databases">
        <title>Paenibacillus larvae genome sequencing.</title>
        <authorList>
            <person name="Dingman D.W."/>
        </authorList>
    </citation>
    <scope>NUCLEOTIDE SEQUENCE [LARGE SCALE GENOMIC DNA]</scope>
    <source>
        <strain evidence="16 17">SAG 10367</strain>
    </source>
</reference>
<dbReference type="InterPro" id="IPR002178">
    <property type="entry name" value="PTS_EIIA_type-2_dom"/>
</dbReference>
<dbReference type="NCBIfam" id="TIGR01427">
    <property type="entry name" value="PTS_IIC_fructo"/>
    <property type="match status" value="1"/>
</dbReference>
<evidence type="ECO:0000256" key="7">
    <source>
        <dbReference type="ARBA" id="ARBA00022679"/>
    </source>
</evidence>
<dbReference type="InterPro" id="IPR016152">
    <property type="entry name" value="PTrfase/Anion_transptr"/>
</dbReference>
<keyword evidence="7" id="KW-0808">Transferase</keyword>
<dbReference type="AlphaFoldDB" id="A0A1V0UV68"/>
<dbReference type="InterPro" id="IPR050864">
    <property type="entry name" value="Bacterial_PTS_Sugar_Transport"/>
</dbReference>
<dbReference type="GO" id="GO:0009401">
    <property type="term" value="P:phosphoenolpyruvate-dependent sugar phosphotransferase system"/>
    <property type="evidence" value="ECO:0007669"/>
    <property type="project" value="UniProtKB-KW"/>
</dbReference>
<dbReference type="CDD" id="cd00211">
    <property type="entry name" value="PTS_IIA_fru"/>
    <property type="match status" value="1"/>
</dbReference>
<dbReference type="InterPro" id="IPR013011">
    <property type="entry name" value="PTS_EIIB_2"/>
</dbReference>
<evidence type="ECO:0000259" key="15">
    <source>
        <dbReference type="PROSITE" id="PS51104"/>
    </source>
</evidence>
<feature type="transmembrane region" description="Helical" evidence="12">
    <location>
        <begin position="331"/>
        <end position="358"/>
    </location>
</feature>
<comment type="subcellular location">
    <subcellularLocation>
        <location evidence="1">Cell inner membrane</location>
        <topology evidence="1">Multi-pass membrane protein</topology>
    </subcellularLocation>
    <subcellularLocation>
        <location evidence="2">Cytoplasm</location>
    </subcellularLocation>
</comment>
<evidence type="ECO:0000256" key="3">
    <source>
        <dbReference type="ARBA" id="ARBA00022448"/>
    </source>
</evidence>
<dbReference type="InterPro" id="IPR003353">
    <property type="entry name" value="PTS_IIB_fruc"/>
</dbReference>
<evidence type="ECO:0000313" key="16">
    <source>
        <dbReference type="EMBL" id="ARF69084.1"/>
    </source>
</evidence>
<feature type="transmembrane region" description="Helical" evidence="12">
    <location>
        <begin position="459"/>
        <end position="478"/>
    </location>
</feature>
<feature type="transmembrane region" description="Helical" evidence="12">
    <location>
        <begin position="498"/>
        <end position="521"/>
    </location>
</feature>
<keyword evidence="9 12" id="KW-0812">Transmembrane</keyword>
<dbReference type="InterPro" id="IPR004715">
    <property type="entry name" value="PTS_IIA_fruc"/>
</dbReference>
<proteinExistence type="predicted"/>
<dbReference type="Pfam" id="PF00359">
    <property type="entry name" value="PTS_EIIA_2"/>
    <property type="match status" value="1"/>
</dbReference>
<evidence type="ECO:0000256" key="8">
    <source>
        <dbReference type="ARBA" id="ARBA00022683"/>
    </source>
</evidence>
<dbReference type="GO" id="GO:0005886">
    <property type="term" value="C:plasma membrane"/>
    <property type="evidence" value="ECO:0007669"/>
    <property type="project" value="UniProtKB-SubCell"/>
</dbReference>
<dbReference type="GO" id="GO:0005351">
    <property type="term" value="F:carbohydrate:proton symporter activity"/>
    <property type="evidence" value="ECO:0007669"/>
    <property type="project" value="InterPro"/>
</dbReference>
<evidence type="ECO:0000256" key="6">
    <source>
        <dbReference type="ARBA" id="ARBA00022597"/>
    </source>
</evidence>
<evidence type="ECO:0000256" key="11">
    <source>
        <dbReference type="ARBA" id="ARBA00023136"/>
    </source>
</evidence>
<feature type="transmembrane region" description="Helical" evidence="12">
    <location>
        <begin position="597"/>
        <end position="617"/>
    </location>
</feature>
<dbReference type="FunFam" id="3.40.50.2300:FF:000014">
    <property type="entry name" value="PTS system fructose-like transporter subunit IIB"/>
    <property type="match status" value="1"/>
</dbReference>
<name>A0A1V0UV68_9BACL</name>
<evidence type="ECO:0000259" key="14">
    <source>
        <dbReference type="PROSITE" id="PS51099"/>
    </source>
</evidence>
<evidence type="ECO:0000256" key="9">
    <source>
        <dbReference type="ARBA" id="ARBA00022692"/>
    </source>
</evidence>
<dbReference type="Gene3D" id="3.40.930.10">
    <property type="entry name" value="Mannitol-specific EII, Chain A"/>
    <property type="match status" value="1"/>
</dbReference>
<dbReference type="InterPro" id="IPR003352">
    <property type="entry name" value="PTS_EIIC"/>
</dbReference>
<keyword evidence="10 12" id="KW-1133">Transmembrane helix</keyword>
<dbReference type="PROSITE" id="PS51104">
    <property type="entry name" value="PTS_EIIC_TYPE_2"/>
    <property type="match status" value="1"/>
</dbReference>
<feature type="transmembrane region" description="Helical" evidence="12">
    <location>
        <begin position="370"/>
        <end position="398"/>
    </location>
</feature>
<dbReference type="InterPro" id="IPR013014">
    <property type="entry name" value="PTS_EIIC_2"/>
</dbReference>
<gene>
    <name evidence="16" type="ORF">B7C51_16605</name>
</gene>
<dbReference type="Gene3D" id="3.40.50.2300">
    <property type="match status" value="1"/>
</dbReference>
<dbReference type="NCBIfam" id="TIGR00848">
    <property type="entry name" value="fruA"/>
    <property type="match status" value="1"/>
</dbReference>
<dbReference type="PANTHER" id="PTHR30505">
    <property type="entry name" value="FRUCTOSE-LIKE PERMEASE"/>
    <property type="match status" value="1"/>
</dbReference>
<evidence type="ECO:0000259" key="13">
    <source>
        <dbReference type="PROSITE" id="PS51094"/>
    </source>
</evidence>
<feature type="domain" description="PTS EIIC type-2" evidence="15">
    <location>
        <begin position="289"/>
        <end position="626"/>
    </location>
</feature>
<dbReference type="PROSITE" id="PS00372">
    <property type="entry name" value="PTS_EIIA_TYPE_2_HIS"/>
    <property type="match status" value="1"/>
</dbReference>
<keyword evidence="3" id="KW-0813">Transport</keyword>
<dbReference type="GO" id="GO:0005737">
    <property type="term" value="C:cytoplasm"/>
    <property type="evidence" value="ECO:0007669"/>
    <property type="project" value="UniProtKB-SubCell"/>
</dbReference>
<accession>A0A1V0UV68</accession>
<evidence type="ECO:0000256" key="10">
    <source>
        <dbReference type="ARBA" id="ARBA00022989"/>
    </source>
</evidence>
<keyword evidence="5" id="KW-0597">Phosphoprotein</keyword>
<sequence>MSILQLLTNNTILIDIQAKDQMSLLDEMIQTLDQEGYLTNQSAFKEAILKREEQVSTNIGDGVAIPHARTNSVRKPFILFARSSEGIWYGQEKCHLFFMIGVRENSSSEHIQILSSLATLLMDESFRAQLLLAQSKDGVLSSIEQKETAGYEYQEEDHASLANQKMKKVVAVTSCPTGIAHTYMAAESLKQASQEMGVQLKVQTNGASGVGNQLSKEEISAADGVIVAADTHVDLTPFEGKNLVQTSVKDGIQQPKKLITAALAERTVPFQAKQSDKPKDTSEGNRPKFYQHVMNGVSYMIPFVVAGGILIAISFFFGINASNPDSPEYNVFAAFLGTVGGEAAFALMIPIFAGYISYSIANRPGLAPGAIGGMLAAIGGSGFLGGLVAGFLAGYIVLLLKKWLVHLPVSLQSLNPVLFYPVLGAFFTGFTMQFVVNVPLSNLNLFLVDWLGSLQGTNAVILGGLLAGMMAFDMGGPINKTASAFGLAMFSSGVYEPSAALMVGGMVPPLGIALATTFFKNKFTKEERDAGKATYIMGACFITEGAIPFAASDPLRVIPANVVGSIIGGSLCMYMDISLRAPHGGIFVIPIAANRPVLYIGCILLGSILTCIMIGLMKKSLVTQSVK</sequence>
<dbReference type="InterPro" id="IPR003501">
    <property type="entry name" value="PTS_EIIB_2/3"/>
</dbReference>
<evidence type="ECO:0000256" key="1">
    <source>
        <dbReference type="ARBA" id="ARBA00004429"/>
    </source>
</evidence>